<reference evidence="1" key="2">
    <citation type="submission" date="2021-04" db="EMBL/GenBank/DDBJ databases">
        <authorList>
            <person name="Dong X."/>
        </authorList>
    </citation>
    <scope>NUCLEOTIDE SEQUENCE</scope>
    <source>
        <strain evidence="1">ZWT</strain>
    </source>
</reference>
<keyword evidence="2" id="KW-1185">Reference proteome</keyword>
<organism evidence="1 2">
    <name type="scientific">Oceanirhabdus seepicola</name>
    <dbReference type="NCBI Taxonomy" id="2828781"/>
    <lineage>
        <taxon>Bacteria</taxon>
        <taxon>Bacillati</taxon>
        <taxon>Bacillota</taxon>
        <taxon>Clostridia</taxon>
        <taxon>Eubacteriales</taxon>
        <taxon>Clostridiaceae</taxon>
        <taxon>Oceanirhabdus</taxon>
    </lineage>
</organism>
<sequence length="61" mass="7051">MLYVFTECLFFVTKRITNYFLLYNIIIPYETEIGKGTKFGYDGMGAVIHKNVVIGNECFKS</sequence>
<name>A0A9J6P1A0_9CLOT</name>
<evidence type="ECO:0000313" key="2">
    <source>
        <dbReference type="Proteomes" id="UP001056429"/>
    </source>
</evidence>
<dbReference type="AlphaFoldDB" id="A0A9J6P1A0"/>
<evidence type="ECO:0008006" key="3">
    <source>
        <dbReference type="Google" id="ProtNLM"/>
    </source>
</evidence>
<comment type="caution">
    <text evidence="1">The sequence shown here is derived from an EMBL/GenBank/DDBJ whole genome shotgun (WGS) entry which is preliminary data.</text>
</comment>
<dbReference type="EMBL" id="JAGSOJ010000002">
    <property type="protein sequence ID" value="MCM1990506.1"/>
    <property type="molecule type" value="Genomic_DNA"/>
</dbReference>
<dbReference type="SUPFAM" id="SSF51161">
    <property type="entry name" value="Trimeric LpxA-like enzymes"/>
    <property type="match status" value="1"/>
</dbReference>
<reference evidence="1" key="1">
    <citation type="journal article" date="2021" name="mSystems">
        <title>Bacteria and Archaea Synergistically Convert Glycine Betaine to Biogenic Methane in the Formosa Cold Seep of the South China Sea.</title>
        <authorList>
            <person name="Li L."/>
            <person name="Zhang W."/>
            <person name="Zhang S."/>
            <person name="Song L."/>
            <person name="Sun Q."/>
            <person name="Zhang H."/>
            <person name="Xiang H."/>
            <person name="Dong X."/>
        </authorList>
    </citation>
    <scope>NUCLEOTIDE SEQUENCE</scope>
    <source>
        <strain evidence="1">ZWT</strain>
    </source>
</reference>
<proteinExistence type="predicted"/>
<protein>
    <recommendedName>
        <fullName evidence="3">Serine acetyltransferase</fullName>
    </recommendedName>
</protein>
<evidence type="ECO:0000313" key="1">
    <source>
        <dbReference type="EMBL" id="MCM1990506.1"/>
    </source>
</evidence>
<dbReference type="InterPro" id="IPR011004">
    <property type="entry name" value="Trimer_LpxA-like_sf"/>
</dbReference>
<gene>
    <name evidence="1" type="ORF">KDK92_12310</name>
</gene>
<dbReference type="RefSeq" id="WP_250859538.1">
    <property type="nucleotide sequence ID" value="NZ_JAGSOJ010000002.1"/>
</dbReference>
<dbReference type="Proteomes" id="UP001056429">
    <property type="component" value="Unassembled WGS sequence"/>
</dbReference>
<accession>A0A9J6P1A0</accession>